<keyword evidence="3" id="KW-1185">Reference proteome</keyword>
<name>A0ABU4HKK8_9ACTN</name>
<organism evidence="2 3">
    <name type="scientific">Conexibacter stalactiti</name>
    <dbReference type="NCBI Taxonomy" id="1940611"/>
    <lineage>
        <taxon>Bacteria</taxon>
        <taxon>Bacillati</taxon>
        <taxon>Actinomycetota</taxon>
        <taxon>Thermoleophilia</taxon>
        <taxon>Solirubrobacterales</taxon>
        <taxon>Conexibacteraceae</taxon>
        <taxon>Conexibacter</taxon>
    </lineage>
</organism>
<gene>
    <name evidence="2" type="ORF">R7226_05780</name>
</gene>
<keyword evidence="1" id="KW-0732">Signal</keyword>
<feature type="chain" id="PRO_5047534101" evidence="1">
    <location>
        <begin position="44"/>
        <end position="1038"/>
    </location>
</feature>
<reference evidence="3" key="1">
    <citation type="submission" date="2023-07" db="EMBL/GenBank/DDBJ databases">
        <title>Conexibacter stalactiti sp. nov., isolated from stalactites in a lava cave and emended description of the genus Conexibacter.</title>
        <authorList>
            <person name="Lee S.D."/>
        </authorList>
    </citation>
    <scope>NUCLEOTIDE SEQUENCE [LARGE SCALE GENOMIC DNA]</scope>
    <source>
        <strain evidence="3">KCTC 39840</strain>
    </source>
</reference>
<dbReference type="RefSeq" id="WP_318596092.1">
    <property type="nucleotide sequence ID" value="NZ_JAWSTH010000009.1"/>
</dbReference>
<protein>
    <submittedName>
        <fullName evidence="2">Uncharacterized protein</fullName>
    </submittedName>
</protein>
<dbReference type="Proteomes" id="UP001284601">
    <property type="component" value="Unassembled WGS sequence"/>
</dbReference>
<comment type="caution">
    <text evidence="2">The sequence shown here is derived from an EMBL/GenBank/DDBJ whole genome shotgun (WGS) entry which is preliminary data.</text>
</comment>
<sequence>MADRQGGMRVTRSWNAAAAARRAAGACGAVLALGLATAAPASAADLPVWEPSVNAVPTHLRPGSSGQLRVAANNVGTGPFDGTAIRFDVTLPPGVTWRAGSDATCSATADGVSCAETNFMGAASVFWKALQVDVDPTAPVGDAPVRVTVSGGGAAATATIDGRLRIDPVPAGFGLDTFSARVLNEQGEEETRAGAQRWIAVTDFAFNTELNDLGRVSTDAVENIDVALPAGFAGKAAAIPICSSDEYAEGPGGALTGCPANTQVGLATVTINVGGTVVSNEAPVFNLAPPRGSAAMFGWITMQTPVRVLIKVRTDGDYGLTAQLRSVSSSVSVLSSRLALWGDPGDPRHFERRPAGPLLPSVRYLSNPFDCSAGPLTTSVTASSWQEPSRSDRLEDQAPALTGCDLLDFRPSIAVTPETTKADSSTGLSVDLDIAQGPDTGAPMTPPLKDAVVTLPQGVSINPSVASGLEACTDERFGLKSAAAEDCPAASRIGALTIESPLIAEPLVGDVYTGTQLSGDPLSGRMFRILMQAEGGGVTVKLEGAVRADPLTGQLTTSFLDNPQLPFEHLRLTFKGGERGLLATPAQCGLATTKAALSAWSGQETKRYDTFEVSVDGAGAPCPAGLPFAPAFSAGTTNPLAGALSPFTLSLAREDGTQALSTLNVELPPGLLGYISRVPRCGAAAAAAGSCGEESRVGSVRVESGVGANPFALPGRVYITDGYKGGPYGLAIVVPAKAGPFDLGTVVVRAAIHVDKAMAALTVVSDPFPQVVKGVPLRMRSVALAIDRNGFMFNPTSCAPSQVRGIVGGAGGANATVAKRFQVRGCKALPFAPKLTLKVGGKGKTAAKRRTPLTAVVSQTPGQAAMKRVRVLLPLSIAASLEPLQNGCPLAVFEAGGCAESTKIGSASATTPVLPGALSGGAWFVRYPGERLPRIVVQLRGEVAIDLVAKVRVTRQLRLETTFDTVPDVPISQFKLALRGDRNAPLTIVKDLCARRQYAGIGFTAHNGRGVNRNLRLAVAGCKQQPRAAKRAAKKKLR</sequence>
<evidence type="ECO:0000313" key="3">
    <source>
        <dbReference type="Proteomes" id="UP001284601"/>
    </source>
</evidence>
<proteinExistence type="predicted"/>
<dbReference type="EMBL" id="JAWSTH010000009">
    <property type="protein sequence ID" value="MDW5593833.1"/>
    <property type="molecule type" value="Genomic_DNA"/>
</dbReference>
<feature type="signal peptide" evidence="1">
    <location>
        <begin position="1"/>
        <end position="43"/>
    </location>
</feature>
<accession>A0ABU4HKK8</accession>
<evidence type="ECO:0000313" key="2">
    <source>
        <dbReference type="EMBL" id="MDW5593833.1"/>
    </source>
</evidence>
<evidence type="ECO:0000256" key="1">
    <source>
        <dbReference type="SAM" id="SignalP"/>
    </source>
</evidence>